<dbReference type="EMBL" id="JBHSNO010000008">
    <property type="protein sequence ID" value="MFC5590594.1"/>
    <property type="molecule type" value="Genomic_DNA"/>
</dbReference>
<keyword evidence="6" id="KW-0812">Transmembrane</keyword>
<dbReference type="RefSeq" id="WP_381437297.1">
    <property type="nucleotide sequence ID" value="NZ_JBHSNO010000008.1"/>
</dbReference>
<evidence type="ECO:0000256" key="4">
    <source>
        <dbReference type="ARBA" id="ARBA00023157"/>
    </source>
</evidence>
<dbReference type="PANTHER" id="PTHR13887:SF14">
    <property type="entry name" value="DISULFIDE BOND FORMATION PROTEIN D"/>
    <property type="match status" value="1"/>
</dbReference>
<accession>A0ABW0TQA8</accession>
<evidence type="ECO:0000256" key="1">
    <source>
        <dbReference type="ARBA" id="ARBA00005791"/>
    </source>
</evidence>
<keyword evidence="3" id="KW-0560">Oxidoreductase</keyword>
<proteinExistence type="inferred from homology"/>
<keyword evidence="6" id="KW-1133">Transmembrane helix</keyword>
<keyword evidence="2" id="KW-0732">Signal</keyword>
<evidence type="ECO:0000256" key="5">
    <source>
        <dbReference type="ARBA" id="ARBA00023284"/>
    </source>
</evidence>
<evidence type="ECO:0000256" key="3">
    <source>
        <dbReference type="ARBA" id="ARBA00023002"/>
    </source>
</evidence>
<evidence type="ECO:0000259" key="7">
    <source>
        <dbReference type="Pfam" id="PF13462"/>
    </source>
</evidence>
<reference evidence="9" key="1">
    <citation type="journal article" date="2019" name="Int. J. Syst. Evol. Microbiol.">
        <title>The Global Catalogue of Microorganisms (GCM) 10K type strain sequencing project: providing services to taxonomists for standard genome sequencing and annotation.</title>
        <authorList>
            <consortium name="The Broad Institute Genomics Platform"/>
            <consortium name="The Broad Institute Genome Sequencing Center for Infectious Disease"/>
            <person name="Wu L."/>
            <person name="Ma J."/>
        </authorList>
    </citation>
    <scope>NUCLEOTIDE SEQUENCE [LARGE SCALE GENOMIC DNA]</scope>
    <source>
        <strain evidence="9">CGMCC 4.1434</strain>
    </source>
</reference>
<keyword evidence="5" id="KW-0676">Redox-active center</keyword>
<dbReference type="Gene3D" id="3.40.30.10">
    <property type="entry name" value="Glutaredoxin"/>
    <property type="match status" value="1"/>
</dbReference>
<evidence type="ECO:0000313" key="9">
    <source>
        <dbReference type="Proteomes" id="UP001596109"/>
    </source>
</evidence>
<organism evidence="8 9">
    <name type="scientific">Sporosarcina soli</name>
    <dbReference type="NCBI Taxonomy" id="334736"/>
    <lineage>
        <taxon>Bacteria</taxon>
        <taxon>Bacillati</taxon>
        <taxon>Bacillota</taxon>
        <taxon>Bacilli</taxon>
        <taxon>Bacillales</taxon>
        <taxon>Caryophanaceae</taxon>
        <taxon>Sporosarcina</taxon>
    </lineage>
</organism>
<gene>
    <name evidence="8" type="ORF">ACFPRA_16935</name>
</gene>
<dbReference type="Proteomes" id="UP001596109">
    <property type="component" value="Unassembled WGS sequence"/>
</dbReference>
<dbReference type="Pfam" id="PF13462">
    <property type="entry name" value="Thioredoxin_4"/>
    <property type="match status" value="1"/>
</dbReference>
<evidence type="ECO:0000313" key="8">
    <source>
        <dbReference type="EMBL" id="MFC5590594.1"/>
    </source>
</evidence>
<feature type="transmembrane region" description="Helical" evidence="6">
    <location>
        <begin position="5"/>
        <end position="23"/>
    </location>
</feature>
<protein>
    <submittedName>
        <fullName evidence="8">DsbA family protein</fullName>
    </submittedName>
</protein>
<keyword evidence="6" id="KW-0472">Membrane</keyword>
<keyword evidence="9" id="KW-1185">Reference proteome</keyword>
<name>A0ABW0TQA8_9BACL</name>
<keyword evidence="4" id="KW-1015">Disulfide bond</keyword>
<evidence type="ECO:0000256" key="6">
    <source>
        <dbReference type="SAM" id="Phobius"/>
    </source>
</evidence>
<evidence type="ECO:0000256" key="2">
    <source>
        <dbReference type="ARBA" id="ARBA00022729"/>
    </source>
</evidence>
<comment type="similarity">
    <text evidence="1">Belongs to the thioredoxin family. DsbA subfamily.</text>
</comment>
<feature type="domain" description="Thioredoxin-like fold" evidence="7">
    <location>
        <begin position="36"/>
        <end position="207"/>
    </location>
</feature>
<dbReference type="SUPFAM" id="SSF52833">
    <property type="entry name" value="Thioredoxin-like"/>
    <property type="match status" value="1"/>
</dbReference>
<comment type="caution">
    <text evidence="8">The sequence shown here is derived from an EMBL/GenBank/DDBJ whole genome shotgun (WGS) entry which is preliminary data.</text>
</comment>
<sequence>MNKKIFWLIGIIAVCLIGIIVLTNTSNKSVDVDYAGQPFIGEASAPVEIVEFGDYKCPSCKDFNDRMFPIIYEEVIQTGKAKFYFMNYSFLAADSTTAAQFAETVYEELGNDPFWEFHNLLFANQTSETGQPTLFTDDALEALLASVVSEEETAKVMAAYREGKGKESWNQDMNIAKGLGVSSTPTIFIDGKEFKGQTMNDFTEMVEEAATNGQ</sequence>
<dbReference type="InterPro" id="IPR012336">
    <property type="entry name" value="Thioredoxin-like_fold"/>
</dbReference>
<dbReference type="PANTHER" id="PTHR13887">
    <property type="entry name" value="GLUTATHIONE S-TRANSFERASE KAPPA"/>
    <property type="match status" value="1"/>
</dbReference>
<dbReference type="InterPro" id="IPR036249">
    <property type="entry name" value="Thioredoxin-like_sf"/>
</dbReference>